<dbReference type="eggNOG" id="COG5001">
    <property type="taxonomic scope" value="Bacteria"/>
</dbReference>
<dbReference type="SUPFAM" id="SSF54975">
    <property type="entry name" value="Acylphosphatase/BLUF domain-like"/>
    <property type="match status" value="1"/>
</dbReference>
<dbReference type="HOGENOM" id="CLU_1537226_0_0_4"/>
<sequence length="174" mass="19427">MCSDESGCPRPPGDDETLFAAVYISNVSAGVGMADVESIVSVSRVRNEADALTGFLVHAGRNFVQYLEGNPTALRECLRRIGNDRRHYEMRIVAIGSLERRRFVEWSMGYFTGDLDGSERIESVLTSWSGTDRSLLEEVWRICQAARTLPEVSESHLVAGRFDVLLRRDPQSSV</sequence>
<gene>
    <name evidence="2" type="ordered locus">BC1003_2228</name>
</gene>
<evidence type="ECO:0000313" key="2">
    <source>
        <dbReference type="EMBL" id="ADN58182.1"/>
    </source>
</evidence>
<reference evidence="2" key="1">
    <citation type="submission" date="2010-09" db="EMBL/GenBank/DDBJ databases">
        <title>Complete sequence of chromosome1 of Burkholderia sp. CCGE1003.</title>
        <authorList>
            <consortium name="US DOE Joint Genome Institute"/>
            <person name="Lucas S."/>
            <person name="Copeland A."/>
            <person name="Lapidus A."/>
            <person name="Cheng J.-F."/>
            <person name="Bruce D."/>
            <person name="Goodwin L."/>
            <person name="Pitluck S."/>
            <person name="Daligault H."/>
            <person name="Davenport K."/>
            <person name="Detter J.C."/>
            <person name="Han C."/>
            <person name="Tapia R."/>
            <person name="Land M."/>
            <person name="Hauser L."/>
            <person name="Jeffries C."/>
            <person name="Kyrpides N."/>
            <person name="Ivanova N."/>
            <person name="Ovchinnikova G."/>
            <person name="Martinez-Romero E."/>
            <person name="Rogel M.A."/>
            <person name="Auchtung J."/>
            <person name="Tiedje J.M."/>
            <person name="Woyke T."/>
        </authorList>
    </citation>
    <scope>NUCLEOTIDE SEQUENCE</scope>
    <source>
        <strain evidence="2">CCGE1003</strain>
    </source>
</reference>
<proteinExistence type="predicted"/>
<dbReference type="STRING" id="640512.BC1003_2228"/>
<dbReference type="GO" id="GO:0009882">
    <property type="term" value="F:blue light photoreceptor activity"/>
    <property type="evidence" value="ECO:0007669"/>
    <property type="project" value="InterPro"/>
</dbReference>
<dbReference type="InterPro" id="IPR007024">
    <property type="entry name" value="BLUF_domain"/>
</dbReference>
<accession>E1TCW7</accession>
<dbReference type="AlphaFoldDB" id="E1TCW7"/>
<dbReference type="InterPro" id="IPR036046">
    <property type="entry name" value="Acylphosphatase-like_dom_sf"/>
</dbReference>
<dbReference type="SMART" id="SM01034">
    <property type="entry name" value="BLUF"/>
    <property type="match status" value="1"/>
</dbReference>
<dbReference type="KEGG" id="bgf:BC1003_2228"/>
<evidence type="ECO:0000259" key="1">
    <source>
        <dbReference type="PROSITE" id="PS50925"/>
    </source>
</evidence>
<name>E1TCW7_BURSG</name>
<dbReference type="Gene3D" id="3.30.70.100">
    <property type="match status" value="1"/>
</dbReference>
<organism evidence="2">
    <name type="scientific">Burkholderia sp. (strain CCGE1003)</name>
    <dbReference type="NCBI Taxonomy" id="640512"/>
    <lineage>
        <taxon>Bacteria</taxon>
        <taxon>Pseudomonadati</taxon>
        <taxon>Pseudomonadota</taxon>
        <taxon>Betaproteobacteria</taxon>
        <taxon>Burkholderiales</taxon>
        <taxon>Burkholderiaceae</taxon>
        <taxon>Burkholderia</taxon>
    </lineage>
</organism>
<dbReference type="Pfam" id="PF04940">
    <property type="entry name" value="BLUF"/>
    <property type="match status" value="1"/>
</dbReference>
<dbReference type="PROSITE" id="PS50925">
    <property type="entry name" value="BLUF"/>
    <property type="match status" value="1"/>
</dbReference>
<dbReference type="OrthoDB" id="557705at2"/>
<dbReference type="EMBL" id="CP002217">
    <property type="protein sequence ID" value="ADN58182.1"/>
    <property type="molecule type" value="Genomic_DNA"/>
</dbReference>
<feature type="domain" description="BLUF" evidence="1">
    <location>
        <begin position="18"/>
        <end position="109"/>
    </location>
</feature>
<protein>
    <submittedName>
        <fullName evidence="2">BLUF domain protein</fullName>
    </submittedName>
</protein>
<dbReference type="GO" id="GO:0071949">
    <property type="term" value="F:FAD binding"/>
    <property type="evidence" value="ECO:0007669"/>
    <property type="project" value="InterPro"/>
</dbReference>